<evidence type="ECO:0000313" key="3">
    <source>
        <dbReference type="EMBL" id="QEV16793.1"/>
    </source>
</evidence>
<keyword evidence="2" id="KW-0812">Transmembrane</keyword>
<keyword evidence="2" id="KW-0472">Membrane</keyword>
<keyword evidence="4" id="KW-1185">Reference proteome</keyword>
<sequence>MNDASGPDDRSGRNDAAGPRGAEALRARAEAATTGTPYRYRWTEPGFDLVVDVPQPSGRVTQVHTYRVRLRPAEGTFTLTDVVRTHERGPFGTTQKTVESGRARYRTWSRSLDGTERHSFSSAEGHRLIRGVAQELGWRETRPATEKAALVAGALGGLIAVGTLVALAVVFWP</sequence>
<dbReference type="RefSeq" id="WP_055533155.1">
    <property type="nucleotide sequence ID" value="NZ_CP023695.1"/>
</dbReference>
<name>A0A5J6HEE7_STRAD</name>
<dbReference type="KEGG" id="salw:CP975_04135"/>
<dbReference type="OrthoDB" id="4207784at2"/>
<protein>
    <submittedName>
        <fullName evidence="3">Uncharacterized protein</fullName>
    </submittedName>
</protein>
<feature type="region of interest" description="Disordered" evidence="1">
    <location>
        <begin position="1"/>
        <end position="22"/>
    </location>
</feature>
<evidence type="ECO:0000256" key="1">
    <source>
        <dbReference type="SAM" id="MobiDB-lite"/>
    </source>
</evidence>
<proteinExistence type="predicted"/>
<reference evidence="3 4" key="1">
    <citation type="submission" date="2017-09" db="EMBL/GenBank/DDBJ databases">
        <authorList>
            <person name="Lee N."/>
            <person name="Cho B.-K."/>
        </authorList>
    </citation>
    <scope>NUCLEOTIDE SEQUENCE [LARGE SCALE GENOMIC DNA]</scope>
    <source>
        <strain evidence="3 4">ATCC 12461</strain>
    </source>
</reference>
<dbReference type="AlphaFoldDB" id="A0A5J6HEE7"/>
<evidence type="ECO:0000256" key="2">
    <source>
        <dbReference type="SAM" id="Phobius"/>
    </source>
</evidence>
<keyword evidence="2" id="KW-1133">Transmembrane helix</keyword>
<dbReference type="Proteomes" id="UP000326553">
    <property type="component" value="Chromosome"/>
</dbReference>
<evidence type="ECO:0000313" key="4">
    <source>
        <dbReference type="Proteomes" id="UP000326553"/>
    </source>
</evidence>
<organism evidence="3 4">
    <name type="scientific">Streptomyces alboniger</name>
    <dbReference type="NCBI Taxonomy" id="132473"/>
    <lineage>
        <taxon>Bacteria</taxon>
        <taxon>Bacillati</taxon>
        <taxon>Actinomycetota</taxon>
        <taxon>Actinomycetes</taxon>
        <taxon>Kitasatosporales</taxon>
        <taxon>Streptomycetaceae</taxon>
        <taxon>Streptomyces</taxon>
        <taxon>Streptomyces aurantiacus group</taxon>
    </lineage>
</organism>
<feature type="transmembrane region" description="Helical" evidence="2">
    <location>
        <begin position="148"/>
        <end position="172"/>
    </location>
</feature>
<gene>
    <name evidence="3" type="ORF">CP975_04135</name>
</gene>
<dbReference type="EMBL" id="CP023695">
    <property type="protein sequence ID" value="QEV16793.1"/>
    <property type="molecule type" value="Genomic_DNA"/>
</dbReference>
<accession>A0A5J6HEE7</accession>